<dbReference type="Pfam" id="PF05193">
    <property type="entry name" value="Peptidase_M16_C"/>
    <property type="match status" value="1"/>
</dbReference>
<dbReference type="GO" id="GO:0046872">
    <property type="term" value="F:metal ion binding"/>
    <property type="evidence" value="ECO:0007669"/>
    <property type="project" value="UniProtKB-KW"/>
</dbReference>
<reference evidence="11 12" key="1">
    <citation type="submission" date="2010-05" db="EMBL/GenBank/DDBJ databases">
        <title>The Genome Sequence of Thecamonas trahens ATCC 50062.</title>
        <authorList>
            <consortium name="The Broad Institute Genome Sequencing Platform"/>
            <person name="Russ C."/>
            <person name="Cuomo C."/>
            <person name="Shea T."/>
            <person name="Young S.K."/>
            <person name="Zeng Q."/>
            <person name="Koehrsen M."/>
            <person name="Haas B."/>
            <person name="Borodovsky M."/>
            <person name="Guigo R."/>
            <person name="Alvarado L."/>
            <person name="Berlin A."/>
            <person name="Bochicchio J."/>
            <person name="Borenstein D."/>
            <person name="Chapman S."/>
            <person name="Chen Z."/>
            <person name="Freedman E."/>
            <person name="Gellesch M."/>
            <person name="Goldberg J."/>
            <person name="Griggs A."/>
            <person name="Gujja S."/>
            <person name="Heilman E."/>
            <person name="Heiman D."/>
            <person name="Hepburn T."/>
            <person name="Howarth C."/>
            <person name="Jen D."/>
            <person name="Larson L."/>
            <person name="Mehta T."/>
            <person name="Park D."/>
            <person name="Pearson M."/>
            <person name="Roberts A."/>
            <person name="Saif S."/>
            <person name="Shenoy N."/>
            <person name="Sisk P."/>
            <person name="Stolte C."/>
            <person name="Sykes S."/>
            <person name="Thomson T."/>
            <person name="Walk T."/>
            <person name="White J."/>
            <person name="Yandava C."/>
            <person name="Burger G."/>
            <person name="Gray M.W."/>
            <person name="Holland P.W.H."/>
            <person name="King N."/>
            <person name="Lang F.B.F."/>
            <person name="Roger A.J."/>
            <person name="Ruiz-Trillo I."/>
            <person name="Lander E."/>
            <person name="Nusbaum C."/>
        </authorList>
    </citation>
    <scope>NUCLEOTIDE SEQUENCE [LARGE SCALE GENOMIC DNA]</scope>
    <source>
        <strain evidence="11 12">ATCC 50062</strain>
    </source>
</reference>
<dbReference type="OrthoDB" id="10251424at2759"/>
<organism evidence="11 12">
    <name type="scientific">Thecamonas trahens ATCC 50062</name>
    <dbReference type="NCBI Taxonomy" id="461836"/>
    <lineage>
        <taxon>Eukaryota</taxon>
        <taxon>Apusozoa</taxon>
        <taxon>Apusomonadida</taxon>
        <taxon>Apusomonadidae</taxon>
        <taxon>Thecamonas</taxon>
    </lineage>
</organism>
<feature type="domain" description="Peptidase M16 C-terminal" evidence="10">
    <location>
        <begin position="95"/>
        <end position="281"/>
    </location>
</feature>
<keyword evidence="8" id="KW-0496">Mitochondrion</keyword>
<keyword evidence="4" id="KW-0479">Metal-binding</keyword>
<comment type="subcellular location">
    <subcellularLocation>
        <location evidence="2">Mitochondrion</location>
    </subcellularLocation>
</comment>
<evidence type="ECO:0000313" key="12">
    <source>
        <dbReference type="Proteomes" id="UP000054408"/>
    </source>
</evidence>
<evidence type="ECO:0000256" key="1">
    <source>
        <dbReference type="ARBA" id="ARBA00001947"/>
    </source>
</evidence>
<dbReference type="RefSeq" id="XP_013760349.1">
    <property type="nucleotide sequence ID" value="XM_013904895.1"/>
</dbReference>
<keyword evidence="12" id="KW-1185">Reference proteome</keyword>
<dbReference type="InterPro" id="IPR050361">
    <property type="entry name" value="MPP/UQCRC_Complex"/>
</dbReference>
<keyword evidence="5" id="KW-0378">Hydrolase</keyword>
<dbReference type="PANTHER" id="PTHR11851">
    <property type="entry name" value="METALLOPROTEASE"/>
    <property type="match status" value="1"/>
</dbReference>
<dbReference type="Proteomes" id="UP000054408">
    <property type="component" value="Unassembled WGS sequence"/>
</dbReference>
<accession>A0A0L0D2P3</accession>
<dbReference type="GO" id="GO:0006508">
    <property type="term" value="P:proteolysis"/>
    <property type="evidence" value="ECO:0007669"/>
    <property type="project" value="UniProtKB-KW"/>
</dbReference>
<dbReference type="FunFam" id="3.30.830.10:FF:000001">
    <property type="entry name" value="Mitochondrial-processing peptidase subunit beta, mitochondrial"/>
    <property type="match status" value="1"/>
</dbReference>
<keyword evidence="3" id="KW-0645">Protease</keyword>
<dbReference type="STRING" id="461836.A0A0L0D2P3"/>
<comment type="cofactor">
    <cofactor evidence="1">
        <name>Zn(2+)</name>
        <dbReference type="ChEBI" id="CHEBI:29105"/>
    </cofactor>
</comment>
<gene>
    <name evidence="11" type="ORF">AMSG_03007</name>
</gene>
<evidence type="ECO:0000313" key="11">
    <source>
        <dbReference type="EMBL" id="KNC46572.1"/>
    </source>
</evidence>
<dbReference type="InterPro" id="IPR011249">
    <property type="entry name" value="Metalloenz_LuxS/M16"/>
</dbReference>
<evidence type="ECO:0000259" key="10">
    <source>
        <dbReference type="Pfam" id="PF05193"/>
    </source>
</evidence>
<proteinExistence type="predicted"/>
<evidence type="ECO:0000259" key="9">
    <source>
        <dbReference type="Pfam" id="PF00675"/>
    </source>
</evidence>
<protein>
    <submittedName>
        <fullName evidence="11">Processing peptidase beta subunit</fullName>
    </submittedName>
</protein>
<dbReference type="GeneID" id="25562648"/>
<feature type="domain" description="Peptidase M16 N-terminal" evidence="9">
    <location>
        <begin position="1"/>
        <end position="90"/>
    </location>
</feature>
<dbReference type="SUPFAM" id="SSF63411">
    <property type="entry name" value="LuxS/MPP-like metallohydrolase"/>
    <property type="match status" value="2"/>
</dbReference>
<evidence type="ECO:0000256" key="2">
    <source>
        <dbReference type="ARBA" id="ARBA00004173"/>
    </source>
</evidence>
<evidence type="ECO:0000256" key="5">
    <source>
        <dbReference type="ARBA" id="ARBA00022801"/>
    </source>
</evidence>
<sequence length="366" mass="40027">MGGHLNAYTSREQTVYYAQVLKDDIPKAVDILSNILQDSRLDEDAIERERGVILREAEEVAKDTTEVVFDLLHAGAYNGTPLARTILGPEENIKSITKAHLEDYIATHYTAPNMVVAASGAVDHDALCELVDKSFGSLPTAPAGKAAAPAHVASEFTGTSVQQLDANVPLAHFALALEGVGWTHPDSFALMVAQTMIGSWDRASGGGKHVASPLAHLVANNELAHSMNSFHTVYSDTALWGVHAVTEPSNLDDLIYVIEQEWVRLSFSVGDREVERARNQLKTNILMQLDGTAAVAEDIGRQMLTYRRRLTPAEVFARIDAVDADTIKRVANEYLYNKSPTIAAVGSLDGMPDYARLQSWNYWLRA</sequence>
<evidence type="ECO:0000256" key="3">
    <source>
        <dbReference type="ARBA" id="ARBA00022670"/>
    </source>
</evidence>
<dbReference type="Pfam" id="PF00675">
    <property type="entry name" value="Peptidase_M16"/>
    <property type="match status" value="1"/>
</dbReference>
<name>A0A0L0D2P3_THETB</name>
<dbReference type="AlphaFoldDB" id="A0A0L0D2P3"/>
<dbReference type="Gene3D" id="3.30.830.10">
    <property type="entry name" value="Metalloenzyme, LuxS/M16 peptidase-like"/>
    <property type="match status" value="2"/>
</dbReference>
<dbReference type="OMA" id="IDVVCDM"/>
<dbReference type="eggNOG" id="KOG0960">
    <property type="taxonomic scope" value="Eukaryota"/>
</dbReference>
<dbReference type="GO" id="GO:0005739">
    <property type="term" value="C:mitochondrion"/>
    <property type="evidence" value="ECO:0007669"/>
    <property type="project" value="UniProtKB-SubCell"/>
</dbReference>
<dbReference type="EMBL" id="GL349443">
    <property type="protein sequence ID" value="KNC46572.1"/>
    <property type="molecule type" value="Genomic_DNA"/>
</dbReference>
<dbReference type="PANTHER" id="PTHR11851:SF149">
    <property type="entry name" value="GH01077P"/>
    <property type="match status" value="1"/>
</dbReference>
<dbReference type="InterPro" id="IPR011765">
    <property type="entry name" value="Pept_M16_N"/>
</dbReference>
<keyword evidence="6" id="KW-0862">Zinc</keyword>
<evidence type="ECO:0000256" key="6">
    <source>
        <dbReference type="ARBA" id="ARBA00022833"/>
    </source>
</evidence>
<evidence type="ECO:0000256" key="7">
    <source>
        <dbReference type="ARBA" id="ARBA00023049"/>
    </source>
</evidence>
<keyword evidence="7" id="KW-0482">Metalloprotease</keyword>
<evidence type="ECO:0000256" key="8">
    <source>
        <dbReference type="ARBA" id="ARBA00023128"/>
    </source>
</evidence>
<evidence type="ECO:0000256" key="4">
    <source>
        <dbReference type="ARBA" id="ARBA00022723"/>
    </source>
</evidence>
<dbReference type="InterPro" id="IPR007863">
    <property type="entry name" value="Peptidase_M16_C"/>
</dbReference>
<dbReference type="GO" id="GO:0008237">
    <property type="term" value="F:metallopeptidase activity"/>
    <property type="evidence" value="ECO:0007669"/>
    <property type="project" value="UniProtKB-KW"/>
</dbReference>